<sequence length="43" mass="4943">MKKIMAIILTSIFLIVPVLARQPEQDIPTVQPKVRFAPLHIYL</sequence>
<reference evidence="1" key="1">
    <citation type="journal article" date="2014" name="Front. Microbiol.">
        <title>High frequency of phylogenetically diverse reductive dehalogenase-homologous genes in deep subseafloor sedimentary metagenomes.</title>
        <authorList>
            <person name="Kawai M."/>
            <person name="Futagami T."/>
            <person name="Toyoda A."/>
            <person name="Takaki Y."/>
            <person name="Nishi S."/>
            <person name="Hori S."/>
            <person name="Arai W."/>
            <person name="Tsubouchi T."/>
            <person name="Morono Y."/>
            <person name="Uchiyama I."/>
            <person name="Ito T."/>
            <person name="Fujiyama A."/>
            <person name="Inagaki F."/>
            <person name="Takami H."/>
        </authorList>
    </citation>
    <scope>NUCLEOTIDE SEQUENCE</scope>
    <source>
        <strain evidence="1">Expedition CK06-06</strain>
    </source>
</reference>
<comment type="caution">
    <text evidence="1">The sequence shown here is derived from an EMBL/GenBank/DDBJ whole genome shotgun (WGS) entry which is preliminary data.</text>
</comment>
<accession>X1QWD3</accession>
<dbReference type="EMBL" id="BARW01013914">
    <property type="protein sequence ID" value="GAI72882.1"/>
    <property type="molecule type" value="Genomic_DNA"/>
</dbReference>
<name>X1QWD3_9ZZZZ</name>
<organism evidence="1">
    <name type="scientific">marine sediment metagenome</name>
    <dbReference type="NCBI Taxonomy" id="412755"/>
    <lineage>
        <taxon>unclassified sequences</taxon>
        <taxon>metagenomes</taxon>
        <taxon>ecological metagenomes</taxon>
    </lineage>
</organism>
<protein>
    <submittedName>
        <fullName evidence="1">Uncharacterized protein</fullName>
    </submittedName>
</protein>
<evidence type="ECO:0000313" key="1">
    <source>
        <dbReference type="EMBL" id="GAI72882.1"/>
    </source>
</evidence>
<gene>
    <name evidence="1" type="ORF">S12H4_25117</name>
</gene>
<proteinExistence type="predicted"/>
<dbReference type="AlphaFoldDB" id="X1QWD3"/>
<feature type="non-terminal residue" evidence="1">
    <location>
        <position position="43"/>
    </location>
</feature>